<evidence type="ECO:0000313" key="3">
    <source>
        <dbReference type="Proteomes" id="UP000321949"/>
    </source>
</evidence>
<dbReference type="AlphaFoldDB" id="A0A5C8I036"/>
<reference evidence="2 3" key="1">
    <citation type="submission" date="2019-08" db="EMBL/GenBank/DDBJ databases">
        <authorList>
            <person name="Dong K."/>
        </authorList>
    </citation>
    <scope>NUCLEOTIDE SEQUENCE [LARGE SCALE GENOMIC DNA]</scope>
    <source>
        <strain evidence="2 3">K-1</strain>
    </source>
</reference>
<evidence type="ECO:0000313" key="2">
    <source>
        <dbReference type="EMBL" id="TXK11338.1"/>
    </source>
</evidence>
<dbReference type="Proteomes" id="UP000321949">
    <property type="component" value="Unassembled WGS sequence"/>
</dbReference>
<proteinExistence type="predicted"/>
<keyword evidence="3" id="KW-1185">Reference proteome</keyword>
<name>A0A5C8I036_9MICO</name>
<gene>
    <name evidence="2" type="ORF">FVP74_08330</name>
</gene>
<feature type="compositionally biased region" description="Basic and acidic residues" evidence="1">
    <location>
        <begin position="23"/>
        <end position="33"/>
    </location>
</feature>
<dbReference type="EMBL" id="VRSX01000003">
    <property type="protein sequence ID" value="TXK11338.1"/>
    <property type="molecule type" value="Genomic_DNA"/>
</dbReference>
<feature type="region of interest" description="Disordered" evidence="1">
    <location>
        <begin position="1"/>
        <end position="33"/>
    </location>
</feature>
<sequence length="132" mass="14724">MSADERRAANAARMRARRAAQSSEDRARRAEYERDRYARMSAAAKSDLLAKRTARYRALDDAAKTRLLQMQADGDRRRRDLAERERRAAARESTIAVLAAREIAPSRAEIAVALTAADLLDAARARVEGMHG</sequence>
<organism evidence="2 3">
    <name type="scientific">Microbacterium saccharophilum</name>
    <dbReference type="NCBI Taxonomy" id="1213358"/>
    <lineage>
        <taxon>Bacteria</taxon>
        <taxon>Bacillati</taxon>
        <taxon>Actinomycetota</taxon>
        <taxon>Actinomycetes</taxon>
        <taxon>Micrococcales</taxon>
        <taxon>Microbacteriaceae</taxon>
        <taxon>Microbacterium</taxon>
    </lineage>
</organism>
<protein>
    <submittedName>
        <fullName evidence="2">Uncharacterized protein</fullName>
    </submittedName>
</protein>
<comment type="caution">
    <text evidence="2">The sequence shown here is derived from an EMBL/GenBank/DDBJ whole genome shotgun (WGS) entry which is preliminary data.</text>
</comment>
<dbReference type="RefSeq" id="WP_147051110.1">
    <property type="nucleotide sequence ID" value="NZ_BKAH01000012.1"/>
</dbReference>
<accession>A0A5C8I036</accession>
<evidence type="ECO:0000256" key="1">
    <source>
        <dbReference type="SAM" id="MobiDB-lite"/>
    </source>
</evidence>